<feature type="region of interest" description="Disordered" evidence="1">
    <location>
        <begin position="62"/>
        <end position="86"/>
    </location>
</feature>
<protein>
    <submittedName>
        <fullName evidence="2">Uncharacterized protein</fullName>
    </submittedName>
</protein>
<evidence type="ECO:0000256" key="1">
    <source>
        <dbReference type="SAM" id="MobiDB-lite"/>
    </source>
</evidence>
<dbReference type="AlphaFoldDB" id="A0A2P5E569"/>
<sequence length="107" mass="12129">MSCAIKCLLVNFIKNRTSVITSLTDDPRERTKRNELCNKMLTSRLHQKSYFGDHVIRRQPEKTCNKQSQGLPIGGRPSPGSTLATDKPKVIRVRVYPLEVDPPQKVP</sequence>
<reference evidence="3" key="1">
    <citation type="submission" date="2016-06" db="EMBL/GenBank/DDBJ databases">
        <title>Parallel loss of symbiosis genes in relatives of nitrogen-fixing non-legume Parasponia.</title>
        <authorList>
            <person name="Van Velzen R."/>
            <person name="Holmer R."/>
            <person name="Bu F."/>
            <person name="Rutten L."/>
            <person name="Van Zeijl A."/>
            <person name="Liu W."/>
            <person name="Santuari L."/>
            <person name="Cao Q."/>
            <person name="Sharma T."/>
            <person name="Shen D."/>
            <person name="Roswanjaya Y."/>
            <person name="Wardhani T."/>
            <person name="Kalhor M.S."/>
            <person name="Jansen J."/>
            <person name="Van den Hoogen J."/>
            <person name="Gungor B."/>
            <person name="Hartog M."/>
            <person name="Hontelez J."/>
            <person name="Verver J."/>
            <person name="Yang W.-C."/>
            <person name="Schijlen E."/>
            <person name="Repin R."/>
            <person name="Schilthuizen M."/>
            <person name="Schranz E."/>
            <person name="Heidstra R."/>
            <person name="Miyata K."/>
            <person name="Fedorova E."/>
            <person name="Kohlen W."/>
            <person name="Bisseling T."/>
            <person name="Smit S."/>
            <person name="Geurts R."/>
        </authorList>
    </citation>
    <scope>NUCLEOTIDE SEQUENCE [LARGE SCALE GENOMIC DNA]</scope>
    <source>
        <strain evidence="3">cv. WU1-14</strain>
    </source>
</reference>
<dbReference type="Proteomes" id="UP000237105">
    <property type="component" value="Unassembled WGS sequence"/>
</dbReference>
<evidence type="ECO:0000313" key="3">
    <source>
        <dbReference type="Proteomes" id="UP000237105"/>
    </source>
</evidence>
<organism evidence="2 3">
    <name type="scientific">Parasponia andersonii</name>
    <name type="common">Sponia andersonii</name>
    <dbReference type="NCBI Taxonomy" id="3476"/>
    <lineage>
        <taxon>Eukaryota</taxon>
        <taxon>Viridiplantae</taxon>
        <taxon>Streptophyta</taxon>
        <taxon>Embryophyta</taxon>
        <taxon>Tracheophyta</taxon>
        <taxon>Spermatophyta</taxon>
        <taxon>Magnoliopsida</taxon>
        <taxon>eudicotyledons</taxon>
        <taxon>Gunneridae</taxon>
        <taxon>Pentapetalae</taxon>
        <taxon>rosids</taxon>
        <taxon>fabids</taxon>
        <taxon>Rosales</taxon>
        <taxon>Cannabaceae</taxon>
        <taxon>Parasponia</taxon>
    </lineage>
</organism>
<dbReference type="EMBL" id="JXTB01000001">
    <property type="protein sequence ID" value="PON80698.1"/>
    <property type="molecule type" value="Genomic_DNA"/>
</dbReference>
<gene>
    <name evidence="2" type="ORF">PanWU01x14_002540</name>
</gene>
<evidence type="ECO:0000313" key="2">
    <source>
        <dbReference type="EMBL" id="PON80698.1"/>
    </source>
</evidence>
<proteinExistence type="predicted"/>
<accession>A0A2P5E569</accession>
<comment type="caution">
    <text evidence="2">The sequence shown here is derived from an EMBL/GenBank/DDBJ whole genome shotgun (WGS) entry which is preliminary data.</text>
</comment>
<keyword evidence="3" id="KW-1185">Reference proteome</keyword>
<name>A0A2P5E569_PARAD</name>